<organism evidence="1 2">
    <name type="scientific">Polaromonas jejuensis</name>
    <dbReference type="NCBI Taxonomy" id="457502"/>
    <lineage>
        <taxon>Bacteria</taxon>
        <taxon>Pseudomonadati</taxon>
        <taxon>Pseudomonadota</taxon>
        <taxon>Betaproteobacteria</taxon>
        <taxon>Burkholderiales</taxon>
        <taxon>Comamonadaceae</taxon>
        <taxon>Polaromonas</taxon>
    </lineage>
</organism>
<dbReference type="EMBL" id="JBHSMX010000066">
    <property type="protein sequence ID" value="MFC5524045.1"/>
    <property type="molecule type" value="Genomic_DNA"/>
</dbReference>
<gene>
    <name evidence="1" type="ORF">ACFPP7_24505</name>
</gene>
<dbReference type="Proteomes" id="UP001596084">
    <property type="component" value="Unassembled WGS sequence"/>
</dbReference>
<evidence type="ECO:0000313" key="1">
    <source>
        <dbReference type="EMBL" id="MFC5524045.1"/>
    </source>
</evidence>
<proteinExistence type="predicted"/>
<dbReference type="RefSeq" id="WP_068832029.1">
    <property type="nucleotide sequence ID" value="NZ_JBHSMX010000066.1"/>
</dbReference>
<protein>
    <submittedName>
        <fullName evidence="1">Uncharacterized protein</fullName>
    </submittedName>
</protein>
<accession>A0ABW0QHD2</accession>
<sequence>MPTITIVLQDLPKGRGVTVLTDAGAPCVGQPRSPADSLAMDLLRTCKAQASSVQYGSASATLAGELAQARALAN</sequence>
<reference evidence="2" key="1">
    <citation type="journal article" date="2019" name="Int. J. Syst. Evol. Microbiol.">
        <title>The Global Catalogue of Microorganisms (GCM) 10K type strain sequencing project: providing services to taxonomists for standard genome sequencing and annotation.</title>
        <authorList>
            <consortium name="The Broad Institute Genomics Platform"/>
            <consortium name="The Broad Institute Genome Sequencing Center for Infectious Disease"/>
            <person name="Wu L."/>
            <person name="Ma J."/>
        </authorList>
    </citation>
    <scope>NUCLEOTIDE SEQUENCE [LARGE SCALE GENOMIC DNA]</scope>
    <source>
        <strain evidence="2">CGMCC 4.7277</strain>
    </source>
</reference>
<evidence type="ECO:0000313" key="2">
    <source>
        <dbReference type="Proteomes" id="UP001596084"/>
    </source>
</evidence>
<name>A0ABW0QHD2_9BURK</name>
<comment type="caution">
    <text evidence="1">The sequence shown here is derived from an EMBL/GenBank/DDBJ whole genome shotgun (WGS) entry which is preliminary data.</text>
</comment>
<keyword evidence="2" id="KW-1185">Reference proteome</keyword>